<dbReference type="FunFam" id="1.20.1250.20:FF:000395">
    <property type="entry name" value="Carboxylic acid transporter protein homolog"/>
    <property type="match status" value="1"/>
</dbReference>
<organism evidence="8 9">
    <name type="scientific">Aspergillus nanangensis</name>
    <dbReference type="NCBI Taxonomy" id="2582783"/>
    <lineage>
        <taxon>Eukaryota</taxon>
        <taxon>Fungi</taxon>
        <taxon>Dikarya</taxon>
        <taxon>Ascomycota</taxon>
        <taxon>Pezizomycotina</taxon>
        <taxon>Eurotiomycetes</taxon>
        <taxon>Eurotiomycetidae</taxon>
        <taxon>Eurotiales</taxon>
        <taxon>Aspergillaceae</taxon>
        <taxon>Aspergillus</taxon>
        <taxon>Aspergillus subgen. Circumdati</taxon>
    </lineage>
</organism>
<reference evidence="8" key="2">
    <citation type="submission" date="2020-02" db="EMBL/GenBank/DDBJ databases">
        <authorList>
            <person name="Gilchrist C.L.M."/>
            <person name="Chooi Y.-H."/>
        </authorList>
    </citation>
    <scope>NUCLEOTIDE SEQUENCE</scope>
    <source>
        <strain evidence="8">MST-FP2251</strain>
    </source>
</reference>
<evidence type="ECO:0000259" key="7">
    <source>
        <dbReference type="PROSITE" id="PS50850"/>
    </source>
</evidence>
<keyword evidence="3 6" id="KW-1133">Transmembrane helix</keyword>
<evidence type="ECO:0000256" key="1">
    <source>
        <dbReference type="ARBA" id="ARBA00004141"/>
    </source>
</evidence>
<evidence type="ECO:0000256" key="4">
    <source>
        <dbReference type="ARBA" id="ARBA00023136"/>
    </source>
</evidence>
<feature type="transmembrane region" description="Helical" evidence="6">
    <location>
        <begin position="278"/>
        <end position="294"/>
    </location>
</feature>
<dbReference type="FunFam" id="1.20.1250.20:FF:000465">
    <property type="entry name" value="Carboxylic acid transporter protein homolog"/>
    <property type="match status" value="1"/>
</dbReference>
<keyword evidence="9" id="KW-1185">Reference proteome</keyword>
<evidence type="ECO:0000256" key="2">
    <source>
        <dbReference type="ARBA" id="ARBA00022692"/>
    </source>
</evidence>
<sequence length="521" mass="56807">MSGNEPAEPIPDGIIATARQAWGDLFKWKQRVVVTNDDGEEHAEWIEPEPIQNPITLCRQLSARDWLFFVVGLAAWTADAFDFHALSIQTVKLSKYYGRSKTDISTAITLTLLLRSIGAAGFGLAGDKFGRKWPMVLNMIILGILQIATIYSATFQQFLAVRSLFGLFMGGVYGNAIAMALEHCPVNARGLMSGVLQQGYSMGYVFAACANLGVGGATDSWKTVFWIAAGISIAVGLIRILFPESKQFIEAKKAGKQSTDPKAFWKDTKHMLAKEWKMCIYAVILMTWFNYYSHTSQDSYTTFMLTQKGLDNAQASRASILMKTGACVGGTIIGYLSQFFGRRRAIIVSAFVSGLLIPAWILPQGERSLSVTGFWIQFFVQGAWGVIPIHLNELSPPAFRSSFPGITYQVGNMISSPSAQIVNAIAESTMVKGATGEPAPAYGPTMGVATAIIALGIMVTTAFGPEKRGRRFETAVAGVDEHAPPKVVDSEKADLEKGHELERRVTTNDDDAANVEKLEKI</sequence>
<feature type="domain" description="Major facilitator superfamily (MFS) profile" evidence="7">
    <location>
        <begin position="68"/>
        <end position="468"/>
    </location>
</feature>
<feature type="compositionally biased region" description="Basic and acidic residues" evidence="5">
    <location>
        <begin position="480"/>
        <end position="507"/>
    </location>
</feature>
<feature type="transmembrane region" description="Helical" evidence="6">
    <location>
        <begin position="224"/>
        <end position="242"/>
    </location>
</feature>
<dbReference type="AlphaFoldDB" id="A0AAD4CH94"/>
<dbReference type="InterPro" id="IPR036259">
    <property type="entry name" value="MFS_trans_sf"/>
</dbReference>
<feature type="transmembrane region" description="Helical" evidence="6">
    <location>
        <begin position="136"/>
        <end position="153"/>
    </location>
</feature>
<feature type="region of interest" description="Disordered" evidence="5">
    <location>
        <begin position="480"/>
        <end position="521"/>
    </location>
</feature>
<protein>
    <recommendedName>
        <fullName evidence="7">Major facilitator superfamily (MFS) profile domain-containing protein</fullName>
    </recommendedName>
</protein>
<dbReference type="Gene3D" id="1.20.1250.20">
    <property type="entry name" value="MFS general substrate transporter like domains"/>
    <property type="match status" value="2"/>
</dbReference>
<dbReference type="GO" id="GO:0005886">
    <property type="term" value="C:plasma membrane"/>
    <property type="evidence" value="ECO:0007669"/>
    <property type="project" value="TreeGrafter"/>
</dbReference>
<keyword evidence="4 6" id="KW-0472">Membrane</keyword>
<dbReference type="InterPro" id="IPR020846">
    <property type="entry name" value="MFS_dom"/>
</dbReference>
<dbReference type="PROSITE" id="PS50850">
    <property type="entry name" value="MFS"/>
    <property type="match status" value="1"/>
</dbReference>
<dbReference type="Pfam" id="PF07690">
    <property type="entry name" value="MFS_1"/>
    <property type="match status" value="1"/>
</dbReference>
<dbReference type="EMBL" id="VCAU01000076">
    <property type="protein sequence ID" value="KAF9886491.1"/>
    <property type="molecule type" value="Genomic_DNA"/>
</dbReference>
<accession>A0AAD4CH94</accession>
<proteinExistence type="predicted"/>
<comment type="subcellular location">
    <subcellularLocation>
        <location evidence="1">Membrane</location>
        <topology evidence="1">Multi-pass membrane protein</topology>
    </subcellularLocation>
</comment>
<feature type="transmembrane region" description="Helical" evidence="6">
    <location>
        <begin position="159"/>
        <end position="181"/>
    </location>
</feature>
<feature type="transmembrane region" description="Helical" evidence="6">
    <location>
        <begin position="66"/>
        <end position="84"/>
    </location>
</feature>
<feature type="transmembrane region" description="Helical" evidence="6">
    <location>
        <begin position="441"/>
        <end position="463"/>
    </location>
</feature>
<keyword evidence="2 6" id="KW-0812">Transmembrane</keyword>
<evidence type="ECO:0000256" key="5">
    <source>
        <dbReference type="SAM" id="MobiDB-lite"/>
    </source>
</evidence>
<evidence type="ECO:0000313" key="8">
    <source>
        <dbReference type="EMBL" id="KAF9886491.1"/>
    </source>
</evidence>
<evidence type="ECO:0000313" key="9">
    <source>
        <dbReference type="Proteomes" id="UP001194746"/>
    </source>
</evidence>
<dbReference type="PANTHER" id="PTHR23508">
    <property type="entry name" value="CARBOXYLIC ACID TRANSPORTER PROTEIN HOMOLOG"/>
    <property type="match status" value="1"/>
</dbReference>
<name>A0AAD4CH94_ASPNN</name>
<dbReference type="InterPro" id="IPR011701">
    <property type="entry name" value="MFS"/>
</dbReference>
<feature type="transmembrane region" description="Helical" evidence="6">
    <location>
        <begin position="104"/>
        <end position="124"/>
    </location>
</feature>
<gene>
    <name evidence="8" type="ORF">FE257_011398</name>
</gene>
<dbReference type="SUPFAM" id="SSF103473">
    <property type="entry name" value="MFS general substrate transporter"/>
    <property type="match status" value="1"/>
</dbReference>
<evidence type="ECO:0000256" key="6">
    <source>
        <dbReference type="SAM" id="Phobius"/>
    </source>
</evidence>
<dbReference type="PANTHER" id="PTHR23508:SF9">
    <property type="entry name" value="CARBOXYLIC ACID TRANSPORT PROTEIN (AFU_ORTHOLOGUE AFUA_2G09450)"/>
    <property type="match status" value="1"/>
</dbReference>
<feature type="transmembrane region" description="Helical" evidence="6">
    <location>
        <begin position="345"/>
        <end position="362"/>
    </location>
</feature>
<dbReference type="CDD" id="cd17316">
    <property type="entry name" value="MFS_SV2_like"/>
    <property type="match status" value="1"/>
</dbReference>
<reference evidence="8" key="1">
    <citation type="journal article" date="2019" name="Beilstein J. Org. Chem.">
        <title>Nanangenines: drimane sesquiterpenoids as the dominant metabolite cohort of a novel Australian fungus, Aspergillus nanangensis.</title>
        <authorList>
            <person name="Lacey H.J."/>
            <person name="Gilchrist C.L.M."/>
            <person name="Crombie A."/>
            <person name="Kalaitzis J.A."/>
            <person name="Vuong D."/>
            <person name="Rutledge P.J."/>
            <person name="Turner P."/>
            <person name="Pitt J.I."/>
            <person name="Lacey E."/>
            <person name="Chooi Y.H."/>
            <person name="Piggott A.M."/>
        </authorList>
    </citation>
    <scope>NUCLEOTIDE SEQUENCE</scope>
    <source>
        <strain evidence="8">MST-FP2251</strain>
    </source>
</reference>
<feature type="transmembrane region" description="Helical" evidence="6">
    <location>
        <begin position="202"/>
        <end position="218"/>
    </location>
</feature>
<dbReference type="GO" id="GO:0046943">
    <property type="term" value="F:carboxylic acid transmembrane transporter activity"/>
    <property type="evidence" value="ECO:0007669"/>
    <property type="project" value="TreeGrafter"/>
</dbReference>
<evidence type="ECO:0000256" key="3">
    <source>
        <dbReference type="ARBA" id="ARBA00022989"/>
    </source>
</evidence>
<dbReference type="Proteomes" id="UP001194746">
    <property type="component" value="Unassembled WGS sequence"/>
</dbReference>
<comment type="caution">
    <text evidence="8">The sequence shown here is derived from an EMBL/GenBank/DDBJ whole genome shotgun (WGS) entry which is preliminary data.</text>
</comment>